<keyword evidence="1" id="KW-1133">Transmembrane helix</keyword>
<dbReference type="EMBL" id="CP028858">
    <property type="protein sequence ID" value="AWB26714.1"/>
    <property type="molecule type" value="Genomic_DNA"/>
</dbReference>
<dbReference type="KEGG" id="harc:HARCEL1_02785"/>
<gene>
    <name evidence="2" type="ORF">HARCEL1_02785</name>
</gene>
<feature type="transmembrane region" description="Helical" evidence="1">
    <location>
        <begin position="44"/>
        <end position="66"/>
    </location>
</feature>
<keyword evidence="1" id="KW-0812">Transmembrane</keyword>
<dbReference type="GeneID" id="36511398"/>
<organism evidence="2 3">
    <name type="scientific">Halococcoides cellulosivorans</name>
    <dbReference type="NCBI Taxonomy" id="1679096"/>
    <lineage>
        <taxon>Archaea</taxon>
        <taxon>Methanobacteriati</taxon>
        <taxon>Methanobacteriota</taxon>
        <taxon>Stenosarchaea group</taxon>
        <taxon>Halobacteria</taxon>
        <taxon>Halobacteriales</taxon>
        <taxon>Haloarculaceae</taxon>
        <taxon>Halococcoides</taxon>
    </lineage>
</organism>
<keyword evidence="3" id="KW-1185">Reference proteome</keyword>
<accession>A0A2R4WYW3</accession>
<dbReference type="AlphaFoldDB" id="A0A2R4WYW3"/>
<proteinExistence type="predicted"/>
<feature type="transmembrane region" description="Helical" evidence="1">
    <location>
        <begin position="7"/>
        <end position="32"/>
    </location>
</feature>
<name>A0A2R4WYW3_9EURY</name>
<dbReference type="Proteomes" id="UP000244727">
    <property type="component" value="Chromosome"/>
</dbReference>
<evidence type="ECO:0008006" key="4">
    <source>
        <dbReference type="Google" id="ProtNLM"/>
    </source>
</evidence>
<evidence type="ECO:0000313" key="2">
    <source>
        <dbReference type="EMBL" id="AWB26714.1"/>
    </source>
</evidence>
<dbReference type="Pfam" id="PF19139">
    <property type="entry name" value="DUF5822"/>
    <property type="match status" value="1"/>
</dbReference>
<sequence>MASGPDYAWILQTTFVLSILLGAPLIAIASLASELPTWEARSTFAIQAGAMVWVAISIGTLAYDWWARRSGGA</sequence>
<evidence type="ECO:0000256" key="1">
    <source>
        <dbReference type="SAM" id="Phobius"/>
    </source>
</evidence>
<protein>
    <recommendedName>
        <fullName evidence="4">Peptidoglycan-binding protein</fullName>
    </recommendedName>
</protein>
<evidence type="ECO:0000313" key="3">
    <source>
        <dbReference type="Proteomes" id="UP000244727"/>
    </source>
</evidence>
<keyword evidence="1" id="KW-0472">Membrane</keyword>
<reference evidence="2 3" key="1">
    <citation type="submission" date="2018-04" db="EMBL/GenBank/DDBJ databases">
        <title>Halococcoides cellulosivorans gen. nov., sp. nov., an extremely halophilic cellulose-utilizing haloarchaeon from hypersaline lakes.</title>
        <authorList>
            <person name="Sorokin D.Y."/>
            <person name="Toshchakov S.V."/>
            <person name="Samarov N.I."/>
            <person name="Korzhenkov A."/>
            <person name="Kublanov I.V."/>
        </authorList>
    </citation>
    <scope>NUCLEOTIDE SEQUENCE [LARGE SCALE GENOMIC DNA]</scope>
    <source>
        <strain evidence="2 3">HArcel1</strain>
    </source>
</reference>
<dbReference type="RefSeq" id="WP_108381083.1">
    <property type="nucleotide sequence ID" value="NZ_CP028858.1"/>
</dbReference>
<dbReference type="InterPro" id="IPR043860">
    <property type="entry name" value="DUF5822"/>
</dbReference>